<proteinExistence type="predicted"/>
<evidence type="ECO:0000313" key="3">
    <source>
        <dbReference type="EMBL" id="GCD93139.1"/>
    </source>
</evidence>
<dbReference type="InterPro" id="IPR013736">
    <property type="entry name" value="Xaa-Pro_dipept_C"/>
</dbReference>
<sequence length="582" mass="64865">MKHLIADAKWGMTRACLVGAKHLALPFKELPSASPESFPRVRVVRGTMVPMRDGVRLLTDVYLPADRTARPSGTRHPAMLIRMPYGIREAYAYMPAVGRFWARRGYAAVMQDVRGRFGSQGEWRPFVHEVDDGYDTIDWVADQPWCDGRVAMTGESYYAFTQWAAAASGHPALACISPGDMGLDMHTLLFEGGALCLGSTAMWACDQAGRGFLNWHRFDTRHLPVRDMADAAGLPSGLYREFADRPQRTGRDDDFWNAHDFRHLLDRVEVPTMVWSGWYDNLLPGTLQCWTELEERRPDLARLRRLVIGPTDHETSCDFDGRVGRVPIPTGPRAWDRVLAFSDEVLTRADGSTAVPVELDGPRVRAYVTGADRWHTDDAWPPRDTAELRLHLRGNRELTAGEPEVTEHPARFVYDPTDPAAPWEGKDLWSMTKALADRRDLHRRPDVLVYRGDPLTDDMVVVGPITATIHASTTADDADVTVSLIDIAPDGFAQLVQEGIRRLTHRDPADAPTPVEPGRPYAAHVDLGATGHRFRAGHRIGVEISGSAFDRWDRNTSAGTTTIHHDAVTASHLDLRVVGRTS</sequence>
<evidence type="ECO:0000256" key="1">
    <source>
        <dbReference type="ARBA" id="ARBA00022801"/>
    </source>
</evidence>
<protein>
    <submittedName>
        <fullName evidence="3">Peptidase S15</fullName>
    </submittedName>
</protein>
<dbReference type="SMART" id="SM00939">
    <property type="entry name" value="PepX_C"/>
    <property type="match status" value="1"/>
</dbReference>
<dbReference type="OrthoDB" id="5240615at2"/>
<dbReference type="SUPFAM" id="SSF49785">
    <property type="entry name" value="Galactose-binding domain-like"/>
    <property type="match status" value="1"/>
</dbReference>
<dbReference type="EMBL" id="BIFH01000013">
    <property type="protein sequence ID" value="GCD93139.1"/>
    <property type="molecule type" value="Genomic_DNA"/>
</dbReference>
<keyword evidence="4" id="KW-1185">Reference proteome</keyword>
<feature type="domain" description="Xaa-Pro dipeptidyl-peptidase C-terminal" evidence="2">
    <location>
        <begin position="339"/>
        <end position="574"/>
    </location>
</feature>
<dbReference type="Gene3D" id="3.40.50.1820">
    <property type="entry name" value="alpha/beta hydrolase"/>
    <property type="match status" value="1"/>
</dbReference>
<evidence type="ECO:0000313" key="4">
    <source>
        <dbReference type="Proteomes" id="UP000286931"/>
    </source>
</evidence>
<dbReference type="Pfam" id="PF08530">
    <property type="entry name" value="PepX_C"/>
    <property type="match status" value="1"/>
</dbReference>
<dbReference type="SUPFAM" id="SSF53474">
    <property type="entry name" value="alpha/beta-Hydrolases"/>
    <property type="match status" value="1"/>
</dbReference>
<keyword evidence="1" id="KW-0378">Hydrolase</keyword>
<evidence type="ECO:0000259" key="2">
    <source>
        <dbReference type="SMART" id="SM00939"/>
    </source>
</evidence>
<dbReference type="GO" id="GO:0008239">
    <property type="term" value="F:dipeptidyl-peptidase activity"/>
    <property type="evidence" value="ECO:0007669"/>
    <property type="project" value="InterPro"/>
</dbReference>
<dbReference type="InterPro" id="IPR008979">
    <property type="entry name" value="Galactose-bd-like_sf"/>
</dbReference>
<dbReference type="InterPro" id="IPR050585">
    <property type="entry name" value="Xaa-Pro_dipeptidyl-ppase/CocE"/>
</dbReference>
<dbReference type="PANTHER" id="PTHR43056:SF10">
    <property type="entry name" value="COCE_NOND FAMILY, PUTATIVE (AFU_ORTHOLOGUE AFUA_7G00600)-RELATED"/>
    <property type="match status" value="1"/>
</dbReference>
<accession>A0A401YEX5</accession>
<dbReference type="PANTHER" id="PTHR43056">
    <property type="entry name" value="PEPTIDASE S9 PROLYL OLIGOPEPTIDASE"/>
    <property type="match status" value="1"/>
</dbReference>
<comment type="caution">
    <text evidence="3">The sequence shown here is derived from an EMBL/GenBank/DDBJ whole genome shotgun (WGS) entry which is preliminary data.</text>
</comment>
<dbReference type="NCBIfam" id="TIGR00976">
    <property type="entry name" value="CocE_NonD"/>
    <property type="match status" value="1"/>
</dbReference>
<dbReference type="Proteomes" id="UP000286931">
    <property type="component" value="Unassembled WGS sequence"/>
</dbReference>
<reference evidence="3 4" key="1">
    <citation type="submission" date="2018-12" db="EMBL/GenBank/DDBJ databases">
        <title>Draft genome sequence of Embleya hyalina NBRC 13850T.</title>
        <authorList>
            <person name="Komaki H."/>
            <person name="Hosoyama A."/>
            <person name="Kimura A."/>
            <person name="Ichikawa N."/>
            <person name="Tamura T."/>
        </authorList>
    </citation>
    <scope>NUCLEOTIDE SEQUENCE [LARGE SCALE GENOMIC DNA]</scope>
    <source>
        <strain evidence="3 4">NBRC 13850</strain>
    </source>
</reference>
<dbReference type="RefSeq" id="WP_160161301.1">
    <property type="nucleotide sequence ID" value="NZ_BIFH01000013.1"/>
</dbReference>
<name>A0A401YEX5_9ACTN</name>
<dbReference type="InterPro" id="IPR000383">
    <property type="entry name" value="Xaa-Pro-like_dom"/>
</dbReference>
<dbReference type="Pfam" id="PF02129">
    <property type="entry name" value="Peptidase_S15"/>
    <property type="match status" value="1"/>
</dbReference>
<gene>
    <name evidence="3" type="ORF">EHYA_00782</name>
</gene>
<dbReference type="InterPro" id="IPR005674">
    <property type="entry name" value="CocE/Ser_esterase"/>
</dbReference>
<dbReference type="AlphaFoldDB" id="A0A401YEX5"/>
<dbReference type="Gene3D" id="1.10.3020.10">
    <property type="entry name" value="alpha-amino acid ester hydrolase ( Helical cap domain)"/>
    <property type="match status" value="1"/>
</dbReference>
<dbReference type="Gene3D" id="2.60.120.260">
    <property type="entry name" value="Galactose-binding domain-like"/>
    <property type="match status" value="1"/>
</dbReference>
<organism evidence="3 4">
    <name type="scientific">Embleya hyalina</name>
    <dbReference type="NCBI Taxonomy" id="516124"/>
    <lineage>
        <taxon>Bacteria</taxon>
        <taxon>Bacillati</taxon>
        <taxon>Actinomycetota</taxon>
        <taxon>Actinomycetes</taxon>
        <taxon>Kitasatosporales</taxon>
        <taxon>Streptomycetaceae</taxon>
        <taxon>Embleya</taxon>
    </lineage>
</organism>
<dbReference type="InterPro" id="IPR029058">
    <property type="entry name" value="AB_hydrolase_fold"/>
</dbReference>